<proteinExistence type="predicted"/>
<dbReference type="InterPro" id="IPR001841">
    <property type="entry name" value="Znf_RING"/>
</dbReference>
<evidence type="ECO:0000313" key="18">
    <source>
        <dbReference type="Proteomes" id="UP000275267"/>
    </source>
</evidence>
<dbReference type="GO" id="GO:0061630">
    <property type="term" value="F:ubiquitin protein ligase activity"/>
    <property type="evidence" value="ECO:0007669"/>
    <property type="project" value="UniProtKB-EC"/>
</dbReference>
<gene>
    <name evidence="17" type="ORF">C2845_PM02G37360</name>
</gene>
<dbReference type="CDD" id="cd16461">
    <property type="entry name" value="RING-H2_EL5-like"/>
    <property type="match status" value="1"/>
</dbReference>
<keyword evidence="10" id="KW-0862">Zinc</keyword>
<keyword evidence="9" id="KW-0833">Ubl conjugation pathway</keyword>
<evidence type="ECO:0000259" key="16">
    <source>
        <dbReference type="PROSITE" id="PS50089"/>
    </source>
</evidence>
<feature type="transmembrane region" description="Helical" evidence="15">
    <location>
        <begin position="30"/>
        <end position="53"/>
    </location>
</feature>
<evidence type="ECO:0000256" key="5">
    <source>
        <dbReference type="ARBA" id="ARBA00022679"/>
    </source>
</evidence>
<evidence type="ECO:0000256" key="11">
    <source>
        <dbReference type="ARBA" id="ARBA00022989"/>
    </source>
</evidence>
<feature type="region of interest" description="Disordered" evidence="14">
    <location>
        <begin position="1"/>
        <end position="26"/>
    </location>
</feature>
<dbReference type="InterPro" id="IPR044600">
    <property type="entry name" value="ATL1/ATL16-like"/>
</dbReference>
<feature type="region of interest" description="Disordered" evidence="14">
    <location>
        <begin position="225"/>
        <end position="255"/>
    </location>
</feature>
<dbReference type="PANTHER" id="PTHR46913:SF1">
    <property type="entry name" value="RING-H2 FINGER PROTEIN ATL16"/>
    <property type="match status" value="1"/>
</dbReference>
<dbReference type="SMART" id="SM01197">
    <property type="entry name" value="FANCL_C"/>
    <property type="match status" value="1"/>
</dbReference>
<protein>
    <recommendedName>
        <fullName evidence="4">RING-type E3 ubiquitin transferase</fullName>
        <ecNumber evidence="4">2.3.2.27</ecNumber>
    </recommendedName>
</protein>
<dbReference type="FunFam" id="3.30.40.10:FF:000456">
    <property type="entry name" value="RING-H2 finger protein ATL16"/>
    <property type="match status" value="1"/>
</dbReference>
<dbReference type="Pfam" id="PF13639">
    <property type="entry name" value="zf-RING_2"/>
    <property type="match status" value="1"/>
</dbReference>
<dbReference type="STRING" id="4540.A0A3L6SF77"/>
<evidence type="ECO:0000256" key="1">
    <source>
        <dbReference type="ARBA" id="ARBA00000900"/>
    </source>
</evidence>
<dbReference type="SMART" id="SM00184">
    <property type="entry name" value="RING"/>
    <property type="match status" value="1"/>
</dbReference>
<dbReference type="PANTHER" id="PTHR46913">
    <property type="entry name" value="RING-H2 FINGER PROTEIN ATL16"/>
    <property type="match status" value="1"/>
</dbReference>
<keyword evidence="11 15" id="KW-1133">Transmembrane helix</keyword>
<dbReference type="GO" id="GO:0016020">
    <property type="term" value="C:membrane"/>
    <property type="evidence" value="ECO:0007669"/>
    <property type="project" value="UniProtKB-SubCell"/>
</dbReference>
<comment type="subcellular location">
    <subcellularLocation>
        <location evidence="2">Membrane</location>
        <topology evidence="2">Single-pass membrane protein</topology>
    </subcellularLocation>
</comment>
<feature type="domain" description="RING-type" evidence="16">
    <location>
        <begin position="135"/>
        <end position="177"/>
    </location>
</feature>
<dbReference type="GO" id="GO:0008270">
    <property type="term" value="F:zinc ion binding"/>
    <property type="evidence" value="ECO:0007669"/>
    <property type="project" value="UniProtKB-KW"/>
</dbReference>
<dbReference type="GO" id="GO:0016567">
    <property type="term" value="P:protein ubiquitination"/>
    <property type="evidence" value="ECO:0007669"/>
    <property type="project" value="InterPro"/>
</dbReference>
<dbReference type="SUPFAM" id="SSF57850">
    <property type="entry name" value="RING/U-box"/>
    <property type="match status" value="1"/>
</dbReference>
<dbReference type="PROSITE" id="PS50089">
    <property type="entry name" value="ZF_RING_2"/>
    <property type="match status" value="1"/>
</dbReference>
<evidence type="ECO:0000256" key="15">
    <source>
        <dbReference type="SAM" id="Phobius"/>
    </source>
</evidence>
<keyword evidence="6 15" id="KW-0812">Transmembrane</keyword>
<feature type="compositionally biased region" description="Low complexity" evidence="14">
    <location>
        <begin position="8"/>
        <end position="26"/>
    </location>
</feature>
<organism evidence="17 18">
    <name type="scientific">Panicum miliaceum</name>
    <name type="common">Proso millet</name>
    <name type="synonym">Broomcorn millet</name>
    <dbReference type="NCBI Taxonomy" id="4540"/>
    <lineage>
        <taxon>Eukaryota</taxon>
        <taxon>Viridiplantae</taxon>
        <taxon>Streptophyta</taxon>
        <taxon>Embryophyta</taxon>
        <taxon>Tracheophyta</taxon>
        <taxon>Spermatophyta</taxon>
        <taxon>Magnoliopsida</taxon>
        <taxon>Liliopsida</taxon>
        <taxon>Poales</taxon>
        <taxon>Poaceae</taxon>
        <taxon>PACMAD clade</taxon>
        <taxon>Panicoideae</taxon>
        <taxon>Panicodae</taxon>
        <taxon>Paniceae</taxon>
        <taxon>Panicinae</taxon>
        <taxon>Panicum</taxon>
        <taxon>Panicum sect. Panicum</taxon>
    </lineage>
</organism>
<keyword evidence="5" id="KW-0808">Transferase</keyword>
<dbReference type="Gene3D" id="3.30.40.10">
    <property type="entry name" value="Zinc/RING finger domain, C3HC4 (zinc finger)"/>
    <property type="match status" value="1"/>
</dbReference>
<evidence type="ECO:0000256" key="3">
    <source>
        <dbReference type="ARBA" id="ARBA00004906"/>
    </source>
</evidence>
<keyword evidence="12 15" id="KW-0472">Membrane</keyword>
<evidence type="ECO:0000256" key="9">
    <source>
        <dbReference type="ARBA" id="ARBA00022786"/>
    </source>
</evidence>
<evidence type="ECO:0000313" key="17">
    <source>
        <dbReference type="EMBL" id="RLN19697.1"/>
    </source>
</evidence>
<evidence type="ECO:0000256" key="10">
    <source>
        <dbReference type="ARBA" id="ARBA00022833"/>
    </source>
</evidence>
<evidence type="ECO:0000256" key="4">
    <source>
        <dbReference type="ARBA" id="ARBA00012483"/>
    </source>
</evidence>
<evidence type="ECO:0000256" key="7">
    <source>
        <dbReference type="ARBA" id="ARBA00022723"/>
    </source>
</evidence>
<dbReference type="OrthoDB" id="8062037at2759"/>
<evidence type="ECO:0000256" key="8">
    <source>
        <dbReference type="ARBA" id="ARBA00022771"/>
    </source>
</evidence>
<keyword evidence="18" id="KW-1185">Reference proteome</keyword>
<evidence type="ECO:0000256" key="2">
    <source>
        <dbReference type="ARBA" id="ARBA00004167"/>
    </source>
</evidence>
<dbReference type="AlphaFoldDB" id="A0A3L6SF77"/>
<keyword evidence="7" id="KW-0479">Metal-binding</keyword>
<dbReference type="EC" id="2.3.2.27" evidence="4"/>
<keyword evidence="8 13" id="KW-0863">Zinc-finger</keyword>
<comment type="caution">
    <text evidence="17">The sequence shown here is derived from an EMBL/GenBank/DDBJ whole genome shotgun (WGS) entry which is preliminary data.</text>
</comment>
<accession>A0A3L6SF77</accession>
<dbReference type="InterPro" id="IPR013083">
    <property type="entry name" value="Znf_RING/FYVE/PHD"/>
</dbReference>
<evidence type="ECO:0000256" key="14">
    <source>
        <dbReference type="SAM" id="MobiDB-lite"/>
    </source>
</evidence>
<feature type="compositionally biased region" description="Basic residues" evidence="14">
    <location>
        <begin position="237"/>
        <end position="246"/>
    </location>
</feature>
<comment type="pathway">
    <text evidence="3">Protein modification; protein ubiquitination.</text>
</comment>
<reference evidence="18" key="1">
    <citation type="journal article" date="2019" name="Nat. Commun.">
        <title>The genome of broomcorn millet.</title>
        <authorList>
            <person name="Zou C."/>
            <person name="Miki D."/>
            <person name="Li D."/>
            <person name="Tang Q."/>
            <person name="Xiao L."/>
            <person name="Rajput S."/>
            <person name="Deng P."/>
            <person name="Jia W."/>
            <person name="Huang R."/>
            <person name="Zhang M."/>
            <person name="Sun Y."/>
            <person name="Hu J."/>
            <person name="Fu X."/>
            <person name="Schnable P.S."/>
            <person name="Li F."/>
            <person name="Zhang H."/>
            <person name="Feng B."/>
            <person name="Zhu X."/>
            <person name="Liu R."/>
            <person name="Schnable J.C."/>
            <person name="Zhu J.-K."/>
            <person name="Zhang H."/>
        </authorList>
    </citation>
    <scope>NUCLEOTIDE SEQUENCE [LARGE SCALE GENOMIC DNA]</scope>
</reference>
<name>A0A3L6SF77_PANMI</name>
<dbReference type="EMBL" id="PQIB02000005">
    <property type="protein sequence ID" value="RLN19697.1"/>
    <property type="molecule type" value="Genomic_DNA"/>
</dbReference>
<evidence type="ECO:0000256" key="13">
    <source>
        <dbReference type="PROSITE-ProRule" id="PRU00175"/>
    </source>
</evidence>
<comment type="catalytic activity">
    <reaction evidence="1">
        <text>S-ubiquitinyl-[E2 ubiquitin-conjugating enzyme]-L-cysteine + [acceptor protein]-L-lysine = [E2 ubiquitin-conjugating enzyme]-L-cysteine + N(6)-ubiquitinyl-[acceptor protein]-L-lysine.</text>
        <dbReference type="EC" id="2.3.2.27"/>
    </reaction>
</comment>
<evidence type="ECO:0000256" key="12">
    <source>
        <dbReference type="ARBA" id="ARBA00023136"/>
    </source>
</evidence>
<evidence type="ECO:0000256" key="6">
    <source>
        <dbReference type="ARBA" id="ARBA00022692"/>
    </source>
</evidence>
<sequence length="385" mass="41614">MDPPPAPFANSPSSSPSAPTPSSSSSSASVTMVIITVVGIMAAFALLASYYAFVTKCQLLRALWSRHPPWHRRARGAGSGGREASVIRAAARDDRRGLGLPLIRMLPVVKFTAAACGGDAAGGCSVAPRISVSECAVCLSEFVERERVRLLPNCSHAFHIDCIDTWLQGSARCPFCRSDVTLPAARLPARCAPEAAAATVPSRRDTELASDSIVIEVRGEHERWFSNSGAGTPAGGRRPRHQKPQLRKSESVGDEAIDTRKAGEEFAALPLRRSLSLDSCCDKHLYVSVQEFLVTQRQVSLSDRPSSQLWLAAGHRFEPVPFSIASFQDANMYGERFVFPISDRHWRSGSGDQCTAKQLSGLDISGVKSELARCRARKALAWLVA</sequence>
<dbReference type="Proteomes" id="UP000275267">
    <property type="component" value="Unassembled WGS sequence"/>
</dbReference>